<gene>
    <name evidence="1" type="ORF">SNEC2469_LOCUS31033</name>
</gene>
<dbReference type="Proteomes" id="UP000601435">
    <property type="component" value="Unassembled WGS sequence"/>
</dbReference>
<proteinExistence type="predicted"/>
<sequence length="674" mass="75242">MMKSDTVGQLQAREWSQLIGYSMPVLGANITDTNAVAKHPLSASAGLINATLAPSAFSAQVMNPNALQTTSGILYGGRFHTVPEFDFGSSITGEEFASNFVSYNSPRLMSAGKLALRGVSIDAIPFNMSKLSDFCRLSTDASGATTLSNDSPFFDGFAPLVVYNPSGVTIEYLVCVEWRCRFDATNPAQAGHVMHRPSTDNQWHAAIDHAMKIGNGVKDIAESVAAVGSIVRNAFVDSPHFVDLTKRPTFFKSVTLDLSASGVNLRQQIFHLSPSRKYHVFAKEQIDAEMEGMFHLSQFKSKKWTHERFENTFNQLLRQVDPKYRTKAKIKLEPMGTKPDGSAKPPRLLIADGDHGQIMSLLTISIFERLLFKKFHNRSIKGRSRRKALQDVVSYLRPPKKYVGSTLRGPVAPMVEGDGSAWDSCCSKRLRDLVENPVLKHIATHLLEYFVVPPQWEKEHANMNTSDRYFLEFKEKLITYFVQLKGIRRSGDDSLARICRALGSREEDPRTEYFLSFWRRLGVDMKIRRCGLQPDNKPYSEFIGTHFLLDEQLDLEGTFVPDLVRNLSNNSSTTPGTLQAFEQGKFHTIRQTSAAAALSSALDYAGILPLLSMKYLQYANQCYASDFHNDDLSFLASGEVGTSSHSVIQIINRLNCEVDIVKPDQKSAEDHTHS</sequence>
<accession>A0A813BLP3</accession>
<dbReference type="AlphaFoldDB" id="A0A813BLP3"/>
<dbReference type="EMBL" id="CAJNJA010073920">
    <property type="protein sequence ID" value="CAE7911198.1"/>
    <property type="molecule type" value="Genomic_DNA"/>
</dbReference>
<evidence type="ECO:0000313" key="2">
    <source>
        <dbReference type="Proteomes" id="UP000601435"/>
    </source>
</evidence>
<evidence type="ECO:0000313" key="1">
    <source>
        <dbReference type="EMBL" id="CAE7911198.1"/>
    </source>
</evidence>
<feature type="non-terminal residue" evidence="1">
    <location>
        <position position="1"/>
    </location>
</feature>
<protein>
    <submittedName>
        <fullName evidence="1">Uncharacterized protein</fullName>
    </submittedName>
</protein>
<dbReference type="InterPro" id="IPR043502">
    <property type="entry name" value="DNA/RNA_pol_sf"/>
</dbReference>
<comment type="caution">
    <text evidence="1">The sequence shown here is derived from an EMBL/GenBank/DDBJ whole genome shotgun (WGS) entry which is preliminary data.</text>
</comment>
<reference evidence="1" key="1">
    <citation type="submission" date="2021-02" db="EMBL/GenBank/DDBJ databases">
        <authorList>
            <person name="Dougan E. K."/>
            <person name="Rhodes N."/>
            <person name="Thang M."/>
            <person name="Chan C."/>
        </authorList>
    </citation>
    <scope>NUCLEOTIDE SEQUENCE</scope>
</reference>
<organism evidence="1 2">
    <name type="scientific">Symbiodinium necroappetens</name>
    <dbReference type="NCBI Taxonomy" id="1628268"/>
    <lineage>
        <taxon>Eukaryota</taxon>
        <taxon>Sar</taxon>
        <taxon>Alveolata</taxon>
        <taxon>Dinophyceae</taxon>
        <taxon>Suessiales</taxon>
        <taxon>Symbiodiniaceae</taxon>
        <taxon>Symbiodinium</taxon>
    </lineage>
</organism>
<name>A0A813BLP3_9DINO</name>
<keyword evidence="2" id="KW-1185">Reference proteome</keyword>
<dbReference type="SUPFAM" id="SSF56672">
    <property type="entry name" value="DNA/RNA polymerases"/>
    <property type="match status" value="1"/>
</dbReference>